<feature type="compositionally biased region" description="Low complexity" evidence="1">
    <location>
        <begin position="17"/>
        <end position="38"/>
    </location>
</feature>
<evidence type="ECO:0008006" key="5">
    <source>
        <dbReference type="Google" id="ProtNLM"/>
    </source>
</evidence>
<feature type="compositionally biased region" description="Basic and acidic residues" evidence="1">
    <location>
        <begin position="41"/>
        <end position="70"/>
    </location>
</feature>
<reference evidence="3 4" key="1">
    <citation type="submission" date="2018-12" db="EMBL/GenBank/DDBJ databases">
        <title>Hymenobacter gummosus sp. nov., isolated from a spring.</title>
        <authorList>
            <person name="Nie L."/>
        </authorList>
    </citation>
    <scope>NUCLEOTIDE SEQUENCE [LARGE SCALE GENOMIC DNA]</scope>
    <source>
        <strain evidence="3 4">KCTC 52166</strain>
    </source>
</reference>
<sequence>MKKYLLLAVAALLTTAASAQTTPSTSTTTTTSTTMTGKKAGKVEKKAAKDAGVPKREAKDTKKMMKKGDLQKTSTTTQTVEQ</sequence>
<evidence type="ECO:0000256" key="1">
    <source>
        <dbReference type="SAM" id="MobiDB-lite"/>
    </source>
</evidence>
<evidence type="ECO:0000313" key="3">
    <source>
        <dbReference type="EMBL" id="RTQ52554.1"/>
    </source>
</evidence>
<evidence type="ECO:0000256" key="2">
    <source>
        <dbReference type="SAM" id="SignalP"/>
    </source>
</evidence>
<gene>
    <name evidence="3" type="ORF">EJV47_05960</name>
</gene>
<feature type="region of interest" description="Disordered" evidence="1">
    <location>
        <begin position="17"/>
        <end position="82"/>
    </location>
</feature>
<evidence type="ECO:0000313" key="4">
    <source>
        <dbReference type="Proteomes" id="UP000282184"/>
    </source>
</evidence>
<keyword evidence="4" id="KW-1185">Reference proteome</keyword>
<organism evidence="3 4">
    <name type="scientific">Hymenobacter gummosus</name>
    <dbReference type="NCBI Taxonomy" id="1776032"/>
    <lineage>
        <taxon>Bacteria</taxon>
        <taxon>Pseudomonadati</taxon>
        <taxon>Bacteroidota</taxon>
        <taxon>Cytophagia</taxon>
        <taxon>Cytophagales</taxon>
        <taxon>Hymenobacteraceae</taxon>
        <taxon>Hymenobacter</taxon>
    </lineage>
</organism>
<accession>A0A3S0HQW8</accession>
<dbReference type="AlphaFoldDB" id="A0A3S0HQW8"/>
<feature type="chain" id="PRO_5018651294" description="Pentapeptide MXKDX repeat protein" evidence="2">
    <location>
        <begin position="20"/>
        <end position="82"/>
    </location>
</feature>
<proteinExistence type="predicted"/>
<name>A0A3S0HQW8_9BACT</name>
<feature type="compositionally biased region" description="Polar residues" evidence="1">
    <location>
        <begin position="71"/>
        <end position="82"/>
    </location>
</feature>
<dbReference type="RefSeq" id="WP_126692210.1">
    <property type="nucleotide sequence ID" value="NZ_RXOF01000002.1"/>
</dbReference>
<protein>
    <recommendedName>
        <fullName evidence="5">Pentapeptide MXKDX repeat protein</fullName>
    </recommendedName>
</protein>
<dbReference type="EMBL" id="RXOF01000002">
    <property type="protein sequence ID" value="RTQ52554.1"/>
    <property type="molecule type" value="Genomic_DNA"/>
</dbReference>
<comment type="caution">
    <text evidence="3">The sequence shown here is derived from an EMBL/GenBank/DDBJ whole genome shotgun (WGS) entry which is preliminary data.</text>
</comment>
<keyword evidence="2" id="KW-0732">Signal</keyword>
<dbReference type="Proteomes" id="UP000282184">
    <property type="component" value="Unassembled WGS sequence"/>
</dbReference>
<feature type="signal peptide" evidence="2">
    <location>
        <begin position="1"/>
        <end position="19"/>
    </location>
</feature>